<protein>
    <submittedName>
        <fullName evidence="12">Mechanosensitive ion channel family protein</fullName>
    </submittedName>
</protein>
<dbReference type="Gene3D" id="3.30.70.100">
    <property type="match status" value="1"/>
</dbReference>
<feature type="chain" id="PRO_5037145951" evidence="9">
    <location>
        <begin position="26"/>
        <end position="835"/>
    </location>
</feature>
<comment type="subcellular location">
    <subcellularLocation>
        <location evidence="1">Cell membrane</location>
        <topology evidence="1">Multi-pass membrane protein</topology>
    </subcellularLocation>
</comment>
<dbReference type="Gene3D" id="2.30.30.60">
    <property type="match status" value="1"/>
</dbReference>
<feature type="transmembrane region" description="Helical" evidence="8">
    <location>
        <begin position="413"/>
        <end position="430"/>
    </location>
</feature>
<accession>A0A952FK54</accession>
<feature type="transmembrane region" description="Helical" evidence="8">
    <location>
        <begin position="539"/>
        <end position="561"/>
    </location>
</feature>
<keyword evidence="5 8" id="KW-1133">Transmembrane helix</keyword>
<evidence type="ECO:0000259" key="10">
    <source>
        <dbReference type="Pfam" id="PF00924"/>
    </source>
</evidence>
<dbReference type="InterPro" id="IPR049278">
    <property type="entry name" value="MS_channel_C"/>
</dbReference>
<feature type="transmembrane region" description="Helical" evidence="8">
    <location>
        <begin position="277"/>
        <end position="304"/>
    </location>
</feature>
<dbReference type="GO" id="GO:0008381">
    <property type="term" value="F:mechanosensitive monoatomic ion channel activity"/>
    <property type="evidence" value="ECO:0007669"/>
    <property type="project" value="UniProtKB-ARBA"/>
</dbReference>
<dbReference type="InterPro" id="IPR010920">
    <property type="entry name" value="LSM_dom_sf"/>
</dbReference>
<dbReference type="Pfam" id="PF21082">
    <property type="entry name" value="MS_channel_3rd"/>
    <property type="match status" value="1"/>
</dbReference>
<organism evidence="12 13">
    <name type="scientific">Inquilinus limosus</name>
    <dbReference type="NCBI Taxonomy" id="171674"/>
    <lineage>
        <taxon>Bacteria</taxon>
        <taxon>Pseudomonadati</taxon>
        <taxon>Pseudomonadota</taxon>
        <taxon>Alphaproteobacteria</taxon>
        <taxon>Rhodospirillales</taxon>
        <taxon>Rhodospirillaceae</taxon>
        <taxon>Inquilinus</taxon>
    </lineage>
</organism>
<dbReference type="AlphaFoldDB" id="A0A952FK54"/>
<evidence type="ECO:0000256" key="3">
    <source>
        <dbReference type="ARBA" id="ARBA00022475"/>
    </source>
</evidence>
<comment type="caution">
    <text evidence="12">The sequence shown here is derived from an EMBL/GenBank/DDBJ whole genome shotgun (WGS) entry which is preliminary data.</text>
</comment>
<gene>
    <name evidence="12" type="ORF">JF625_13480</name>
</gene>
<proteinExistence type="inferred from homology"/>
<dbReference type="Gene3D" id="1.10.287.1260">
    <property type="match status" value="1"/>
</dbReference>
<feature type="compositionally biased region" description="Basic and acidic residues" evidence="7">
    <location>
        <begin position="823"/>
        <end position="835"/>
    </location>
</feature>
<feature type="transmembrane region" description="Helical" evidence="8">
    <location>
        <begin position="244"/>
        <end position="271"/>
    </location>
</feature>
<sequence>MTFRALFPRLLLLFALICAALPAAAQTNPDFDKQNAGWQDTIRQLYVKLSARNLSDDDYNALRSQLAAVVDQTQAASDAANDVLGKIKQVSDALGPPPAEGAPPETADVAKQRQQLADAIAKFNGQVRQADAIKTQAQLLQQTADAARVDQFRRDLLTVAPAVFDPKTWAPIPDQAGYLTTRLLLPFQDQPGPGWDGVGEMARRILFAAVVLGIGWLARRWLLRRFGRRPSETVPSLRRRVAAALVHTVAHGVLPAMVTVAVAVICAGWLGDRPASYVALIALGVLAWGIVAYFVASAAISAALTPDDPPWRLIDLTDASARTLCRRLRAAAVVWAVAGVTLAIADGRILMQNELRSLLVAAALAAGTLALLSLLPGSLWGYRADLESLPEGEPADDQRVAARPSGRWPRARLLAALLTVIVLIAGAIGYQKLALYVTYLLAATIGIGAAALILRSMVQEAIGRFLTQPVGRMARMRHSLFPNDRGLWVFETGTGLCTDIVLGLAALLALAPVLGLSGADLSAIGTAVLEGATIGGVRIAPLNILGAIVAFTVGIIATRFLQRRLDAHFIEKLQIDRGLKNSIRTGIGYLGGLVVVIFAIGLLGLDLSNLALIASALSVGIGFGLQNIVQNFVAGLILLVERPVKVGDWVVVGGAEGTVRRISVRATEIQTFQRASVIVPNGNLISSQVVNWTHKDKNGRVDIPVSIAASADAEKAREMLLAIAKEDKRVSAFPAPVVAFKAFSTATLDLELRCHISDVDNFAGVGTDLRFTIWKAFREAGLAFQPAAADISLPQAVQVLATAVRERDGIRTGSANDGATGEGQDKEAREPSHAA</sequence>
<evidence type="ECO:0000256" key="9">
    <source>
        <dbReference type="SAM" id="SignalP"/>
    </source>
</evidence>
<feature type="transmembrane region" description="Helical" evidence="8">
    <location>
        <begin position="500"/>
        <end position="519"/>
    </location>
</feature>
<dbReference type="InterPro" id="IPR006685">
    <property type="entry name" value="MscS_channel_2nd"/>
</dbReference>
<dbReference type="InterPro" id="IPR023408">
    <property type="entry name" value="MscS_beta-dom_sf"/>
</dbReference>
<dbReference type="Pfam" id="PF00924">
    <property type="entry name" value="MS_channel_2nd"/>
    <property type="match status" value="1"/>
</dbReference>
<feature type="signal peptide" evidence="9">
    <location>
        <begin position="1"/>
        <end position="25"/>
    </location>
</feature>
<feature type="region of interest" description="Disordered" evidence="7">
    <location>
        <begin position="91"/>
        <end position="110"/>
    </location>
</feature>
<dbReference type="PANTHER" id="PTHR30347:SF9">
    <property type="entry name" value="MINICONDUCTANCE MECHANOSENSITIVE CHANNEL MSCM"/>
    <property type="match status" value="1"/>
</dbReference>
<feature type="transmembrane region" description="Helical" evidence="8">
    <location>
        <begin position="582"/>
        <end position="605"/>
    </location>
</feature>
<keyword evidence="6 8" id="KW-0472">Membrane</keyword>
<dbReference type="SUPFAM" id="SSF82689">
    <property type="entry name" value="Mechanosensitive channel protein MscS (YggB), C-terminal domain"/>
    <property type="match status" value="1"/>
</dbReference>
<dbReference type="GO" id="GO:0005886">
    <property type="term" value="C:plasma membrane"/>
    <property type="evidence" value="ECO:0007669"/>
    <property type="project" value="UniProtKB-SubCell"/>
</dbReference>
<evidence type="ECO:0000256" key="4">
    <source>
        <dbReference type="ARBA" id="ARBA00022692"/>
    </source>
</evidence>
<evidence type="ECO:0000256" key="8">
    <source>
        <dbReference type="SAM" id="Phobius"/>
    </source>
</evidence>
<dbReference type="SUPFAM" id="SSF50182">
    <property type="entry name" value="Sm-like ribonucleoproteins"/>
    <property type="match status" value="1"/>
</dbReference>
<feature type="domain" description="Mechanosensitive ion channel MscS" evidence="10">
    <location>
        <begin position="627"/>
        <end position="694"/>
    </location>
</feature>
<feature type="region of interest" description="Disordered" evidence="7">
    <location>
        <begin position="810"/>
        <end position="835"/>
    </location>
</feature>
<dbReference type="InterPro" id="IPR011066">
    <property type="entry name" value="MscS_channel_C_sf"/>
</dbReference>
<dbReference type="PANTHER" id="PTHR30347">
    <property type="entry name" value="POTASSIUM CHANNEL RELATED"/>
    <property type="match status" value="1"/>
</dbReference>
<dbReference type="SUPFAM" id="SSF82861">
    <property type="entry name" value="Mechanosensitive channel protein MscS (YggB), transmembrane region"/>
    <property type="match status" value="1"/>
</dbReference>
<keyword evidence="9" id="KW-0732">Signal</keyword>
<dbReference type="InterPro" id="IPR052702">
    <property type="entry name" value="MscS-like_channel"/>
</dbReference>
<reference evidence="12" key="1">
    <citation type="submission" date="2020-06" db="EMBL/GenBank/DDBJ databases">
        <title>Stable isotope informed genome-resolved metagenomics uncovers potential trophic interactions in rhizosphere soil.</title>
        <authorList>
            <person name="Starr E.P."/>
            <person name="Shi S."/>
            <person name="Blazewicz S.J."/>
            <person name="Koch B.J."/>
            <person name="Probst A.J."/>
            <person name="Hungate B.A."/>
            <person name="Pett-Ridge J."/>
            <person name="Firestone M.K."/>
            <person name="Banfield J.F."/>
        </authorList>
    </citation>
    <scope>NUCLEOTIDE SEQUENCE</scope>
    <source>
        <strain evidence="12">YM_69_17</strain>
    </source>
</reference>
<feature type="domain" description="Mechanosensitive ion channel MscS C-terminal" evidence="11">
    <location>
        <begin position="701"/>
        <end position="784"/>
    </location>
</feature>
<comment type="similarity">
    <text evidence="2">Belongs to the MscS (TC 1.A.23) family.</text>
</comment>
<evidence type="ECO:0000256" key="7">
    <source>
        <dbReference type="SAM" id="MobiDB-lite"/>
    </source>
</evidence>
<dbReference type="EMBL" id="JAEKLZ010000200">
    <property type="protein sequence ID" value="MBW8726153.1"/>
    <property type="molecule type" value="Genomic_DNA"/>
</dbReference>
<keyword evidence="4 8" id="KW-0812">Transmembrane</keyword>
<dbReference type="InterPro" id="IPR011014">
    <property type="entry name" value="MscS_channel_TM-2"/>
</dbReference>
<evidence type="ECO:0000313" key="13">
    <source>
        <dbReference type="Proteomes" id="UP000700706"/>
    </source>
</evidence>
<feature type="transmembrane region" description="Helical" evidence="8">
    <location>
        <begin position="357"/>
        <end position="375"/>
    </location>
</feature>
<name>A0A952FK54_9PROT</name>
<evidence type="ECO:0000256" key="2">
    <source>
        <dbReference type="ARBA" id="ARBA00008017"/>
    </source>
</evidence>
<evidence type="ECO:0000256" key="6">
    <source>
        <dbReference type="ARBA" id="ARBA00023136"/>
    </source>
</evidence>
<evidence type="ECO:0000256" key="1">
    <source>
        <dbReference type="ARBA" id="ARBA00004651"/>
    </source>
</evidence>
<dbReference type="PROSITE" id="PS01246">
    <property type="entry name" value="UPF0003"/>
    <property type="match status" value="1"/>
</dbReference>
<evidence type="ECO:0000313" key="12">
    <source>
        <dbReference type="EMBL" id="MBW8726153.1"/>
    </source>
</evidence>
<feature type="transmembrane region" description="Helical" evidence="8">
    <location>
        <begin position="436"/>
        <end position="454"/>
    </location>
</feature>
<dbReference type="InterPro" id="IPR006686">
    <property type="entry name" value="MscS_channel_CS"/>
</dbReference>
<evidence type="ECO:0000256" key="5">
    <source>
        <dbReference type="ARBA" id="ARBA00022989"/>
    </source>
</evidence>
<feature type="transmembrane region" description="Helical" evidence="8">
    <location>
        <begin position="205"/>
        <end position="223"/>
    </location>
</feature>
<keyword evidence="3" id="KW-1003">Cell membrane</keyword>
<dbReference type="Proteomes" id="UP000700706">
    <property type="component" value="Unassembled WGS sequence"/>
</dbReference>
<feature type="transmembrane region" description="Helical" evidence="8">
    <location>
        <begin position="330"/>
        <end position="351"/>
    </location>
</feature>
<evidence type="ECO:0000259" key="11">
    <source>
        <dbReference type="Pfam" id="PF21082"/>
    </source>
</evidence>